<reference evidence="1" key="1">
    <citation type="journal article" date="2019" name="Sci. Rep.">
        <title>Draft genome of Tanacetum cinerariifolium, the natural source of mosquito coil.</title>
        <authorList>
            <person name="Yamashiro T."/>
            <person name="Shiraishi A."/>
            <person name="Satake H."/>
            <person name="Nakayama K."/>
        </authorList>
    </citation>
    <scope>NUCLEOTIDE SEQUENCE</scope>
</reference>
<accession>A0A699I8C0</accession>
<name>A0A699I8C0_TANCI</name>
<comment type="caution">
    <text evidence="1">The sequence shown here is derived from an EMBL/GenBank/DDBJ whole genome shotgun (WGS) entry which is preliminary data.</text>
</comment>
<proteinExistence type="predicted"/>
<dbReference type="AlphaFoldDB" id="A0A699I8C0"/>
<evidence type="ECO:0000313" key="1">
    <source>
        <dbReference type="EMBL" id="GEZ26508.1"/>
    </source>
</evidence>
<sequence>MVDLLVVSQSHSKRIGNGVVIKEILEETVVSSSGKTQRNMSIGMERQGNGRVRDEKFAKILKEHVQHGSYGDLRLHRSRIEAISSKMGDIDINTLTMKRELREDTFLGNKNDDAYEHIENVLDIISKKENEGSLGVLPCQLPLKEMNPRSFILPCTIVKMADISKKAPMGIVEIVLVKIDRPFLATIHARINIFHKEISLGIGQDRILFDMNGNVHHLAIPIERVCMTNTIQEEESFNPLEIAKDLFSYDSPLCLEFEIYN</sequence>
<gene>
    <name evidence="1" type="ORF">Tci_498481</name>
</gene>
<dbReference type="EMBL" id="BKCJ010258777">
    <property type="protein sequence ID" value="GEZ26508.1"/>
    <property type="molecule type" value="Genomic_DNA"/>
</dbReference>
<protein>
    <recommendedName>
        <fullName evidence="2">Reverse transcriptase domain-containing protein</fullName>
    </recommendedName>
</protein>
<organism evidence="1">
    <name type="scientific">Tanacetum cinerariifolium</name>
    <name type="common">Dalmatian daisy</name>
    <name type="synonym">Chrysanthemum cinerariifolium</name>
    <dbReference type="NCBI Taxonomy" id="118510"/>
    <lineage>
        <taxon>Eukaryota</taxon>
        <taxon>Viridiplantae</taxon>
        <taxon>Streptophyta</taxon>
        <taxon>Embryophyta</taxon>
        <taxon>Tracheophyta</taxon>
        <taxon>Spermatophyta</taxon>
        <taxon>Magnoliopsida</taxon>
        <taxon>eudicotyledons</taxon>
        <taxon>Gunneridae</taxon>
        <taxon>Pentapetalae</taxon>
        <taxon>asterids</taxon>
        <taxon>campanulids</taxon>
        <taxon>Asterales</taxon>
        <taxon>Asteraceae</taxon>
        <taxon>Asteroideae</taxon>
        <taxon>Anthemideae</taxon>
        <taxon>Anthemidinae</taxon>
        <taxon>Tanacetum</taxon>
    </lineage>
</organism>
<evidence type="ECO:0008006" key="2">
    <source>
        <dbReference type="Google" id="ProtNLM"/>
    </source>
</evidence>